<dbReference type="EMBL" id="GGEC01074270">
    <property type="protein sequence ID" value="MBX54754.1"/>
    <property type="molecule type" value="Transcribed_RNA"/>
</dbReference>
<evidence type="ECO:0000313" key="1">
    <source>
        <dbReference type="EMBL" id="MBX54754.1"/>
    </source>
</evidence>
<organism evidence="1">
    <name type="scientific">Rhizophora mucronata</name>
    <name type="common">Asiatic mangrove</name>
    <dbReference type="NCBI Taxonomy" id="61149"/>
    <lineage>
        <taxon>Eukaryota</taxon>
        <taxon>Viridiplantae</taxon>
        <taxon>Streptophyta</taxon>
        <taxon>Embryophyta</taxon>
        <taxon>Tracheophyta</taxon>
        <taxon>Spermatophyta</taxon>
        <taxon>Magnoliopsida</taxon>
        <taxon>eudicotyledons</taxon>
        <taxon>Gunneridae</taxon>
        <taxon>Pentapetalae</taxon>
        <taxon>rosids</taxon>
        <taxon>fabids</taxon>
        <taxon>Malpighiales</taxon>
        <taxon>Rhizophoraceae</taxon>
        <taxon>Rhizophora</taxon>
    </lineage>
</organism>
<reference evidence="1" key="1">
    <citation type="submission" date="2018-02" db="EMBL/GenBank/DDBJ databases">
        <title>Rhizophora mucronata_Transcriptome.</title>
        <authorList>
            <person name="Meera S.P."/>
            <person name="Sreeshan A."/>
            <person name="Augustine A."/>
        </authorList>
    </citation>
    <scope>NUCLEOTIDE SEQUENCE</scope>
    <source>
        <tissue evidence="1">Leaf</tissue>
    </source>
</reference>
<name>A0A2P2PJ31_RHIMU</name>
<proteinExistence type="predicted"/>
<accession>A0A2P2PJ31</accession>
<dbReference type="AlphaFoldDB" id="A0A2P2PJ31"/>
<protein>
    <submittedName>
        <fullName evidence="1">Uncharacterized protein</fullName>
    </submittedName>
</protein>
<sequence>MILNTFSGIFDALVFYIHLDCLLLINRSSLRFYLIPCFFISRSIRFSWNSISSQLRDIHLQFPVVSICI</sequence>